<dbReference type="GO" id="GO:0034451">
    <property type="term" value="C:centriolar satellite"/>
    <property type="evidence" value="ECO:0007669"/>
    <property type="project" value="Ensembl"/>
</dbReference>
<name>A0A8D0HFF8_SPHPU</name>
<evidence type="ECO:0000313" key="4">
    <source>
        <dbReference type="Ensembl" id="ENSSPUP00000022942.1"/>
    </source>
</evidence>
<organism evidence="4 5">
    <name type="scientific">Sphenodon punctatus</name>
    <name type="common">Tuatara</name>
    <name type="synonym">Hatteria punctata</name>
    <dbReference type="NCBI Taxonomy" id="8508"/>
    <lineage>
        <taxon>Eukaryota</taxon>
        <taxon>Metazoa</taxon>
        <taxon>Chordata</taxon>
        <taxon>Craniata</taxon>
        <taxon>Vertebrata</taxon>
        <taxon>Euteleostomi</taxon>
        <taxon>Lepidosauria</taxon>
        <taxon>Sphenodontia</taxon>
        <taxon>Sphenodontidae</taxon>
        <taxon>Sphenodon</taxon>
    </lineage>
</organism>
<evidence type="ECO:0000256" key="3">
    <source>
        <dbReference type="SAM" id="MobiDB-lite"/>
    </source>
</evidence>
<feature type="coiled-coil region" evidence="2">
    <location>
        <begin position="137"/>
        <end position="213"/>
    </location>
</feature>
<dbReference type="PANTHER" id="PTHR21549">
    <property type="entry name" value="MUTATED IN BLADDER CANCER 1"/>
    <property type="match status" value="1"/>
</dbReference>
<reference evidence="4" key="2">
    <citation type="submission" date="2025-09" db="UniProtKB">
        <authorList>
            <consortium name="Ensembl"/>
        </authorList>
    </citation>
    <scope>IDENTIFICATION</scope>
</reference>
<feature type="compositionally biased region" description="Low complexity" evidence="3">
    <location>
        <begin position="507"/>
        <end position="517"/>
    </location>
</feature>
<evidence type="ECO:0000313" key="5">
    <source>
        <dbReference type="Proteomes" id="UP000694392"/>
    </source>
</evidence>
<reference evidence="4" key="1">
    <citation type="submission" date="2025-08" db="UniProtKB">
        <authorList>
            <consortium name="Ensembl"/>
        </authorList>
    </citation>
    <scope>IDENTIFICATION</scope>
</reference>
<dbReference type="AlphaFoldDB" id="A0A8D0HFF8"/>
<feature type="coiled-coil region" evidence="2">
    <location>
        <begin position="76"/>
        <end position="103"/>
    </location>
</feature>
<feature type="region of interest" description="Disordered" evidence="3">
    <location>
        <begin position="459"/>
        <end position="536"/>
    </location>
</feature>
<proteinExistence type="predicted"/>
<accession>A0A8D0HFF8</accession>
<feature type="region of interest" description="Disordered" evidence="3">
    <location>
        <begin position="426"/>
        <end position="446"/>
    </location>
</feature>
<sequence length="536" mass="62480">MRHPHSPPLGLSSPSSEGCRPLPIPPQLRSVLVATELSGRVGRVANDGTAFLKREDDRFFSTPGASRHFQFQNWQMKADQAKKAEFMREAEKLKIQLVNIEKDKSSHLYNKKSYFRMEYSTLEELEHKLTSNRKAEKAKIQQQLTKIHNSVKRLQRQLKDVKSTPEFVEKLREMMEEVENEINAFKEEQRQIYEQLMKEEKTATNELNALEKKIEAWALGSSGTEGVFKQGMASSRKMIQNHLPEEVVKLERFLQQTGGRGGGWDDYDHQIFLKVWMKHKGKPSYMDEALEYLSGRTKEDVQQHEKWYQEFQILEERKKESILKWKMKKQQEKEEILKQKVKSQEVLKIDSLQCDDQKQKAEEERRKRQAGIEAWKSHKVIELAMKQASKLKEEEEKEKKQLKERQRQFQLKLLLDKYTQQKKEQKELLRLEKEKRGEAEREQKKRIAAEEILKFQERVRRYKKIPTPKPGETATTCNSIETRGDPGPNGPSPAGNSTAVGRPLRRPSPSWSPGRLGTSRREHPPMTAGADPELAG</sequence>
<dbReference type="PANTHER" id="PTHR21549:SF0">
    <property type="entry name" value="COILED-COIL DOMAIN-CONTAINING PROTEIN 112"/>
    <property type="match status" value="1"/>
</dbReference>
<protein>
    <submittedName>
        <fullName evidence="4">Coiled-coil domain containing 112</fullName>
    </submittedName>
</protein>
<keyword evidence="1 2" id="KW-0175">Coiled coil</keyword>
<dbReference type="Ensembl" id="ENSSPUT00000024460.1">
    <property type="protein sequence ID" value="ENSSPUP00000022942.1"/>
    <property type="gene ID" value="ENSSPUG00000017588.1"/>
</dbReference>
<evidence type="ECO:0000256" key="1">
    <source>
        <dbReference type="ARBA" id="ARBA00023054"/>
    </source>
</evidence>
<feature type="region of interest" description="Disordered" evidence="3">
    <location>
        <begin position="1"/>
        <end position="23"/>
    </location>
</feature>
<evidence type="ECO:0000256" key="2">
    <source>
        <dbReference type="SAM" id="Coils"/>
    </source>
</evidence>
<dbReference type="Proteomes" id="UP000694392">
    <property type="component" value="Unplaced"/>
</dbReference>
<gene>
    <name evidence="4" type="primary">CCDC112</name>
</gene>
<dbReference type="InterPro" id="IPR039902">
    <property type="entry name" value="CCDC148/CCDC112"/>
</dbReference>
<dbReference type="GeneTree" id="ENSGT00940000153988"/>
<dbReference type="OMA" id="HRAVPAW"/>
<keyword evidence="5" id="KW-1185">Reference proteome</keyword>